<dbReference type="PANTHER" id="PTHR43146:SF1">
    <property type="entry name" value="CANCER-RELATED NUCLEOSIDE-TRIPHOSPHATASE"/>
    <property type="match status" value="1"/>
</dbReference>
<dbReference type="FunCoup" id="A0A139WN99">
    <property type="interactions" value="628"/>
</dbReference>
<evidence type="ECO:0000313" key="4">
    <source>
        <dbReference type="EMBL" id="KYB29374.1"/>
    </source>
</evidence>
<dbReference type="Proteomes" id="UP000007266">
    <property type="component" value="Linkage group 2"/>
</dbReference>
<organism evidence="4 5">
    <name type="scientific">Tribolium castaneum</name>
    <name type="common">Red flour beetle</name>
    <dbReference type="NCBI Taxonomy" id="7070"/>
    <lineage>
        <taxon>Eukaryota</taxon>
        <taxon>Metazoa</taxon>
        <taxon>Ecdysozoa</taxon>
        <taxon>Arthropoda</taxon>
        <taxon>Hexapoda</taxon>
        <taxon>Insecta</taxon>
        <taxon>Pterygota</taxon>
        <taxon>Neoptera</taxon>
        <taxon>Endopterygota</taxon>
        <taxon>Coleoptera</taxon>
        <taxon>Polyphaga</taxon>
        <taxon>Cucujiformia</taxon>
        <taxon>Tenebrionidae</taxon>
        <taxon>Tenebrionidae incertae sedis</taxon>
        <taxon>Tribolium</taxon>
    </lineage>
</organism>
<evidence type="ECO:0000256" key="1">
    <source>
        <dbReference type="ARBA" id="ARBA00022741"/>
    </source>
</evidence>
<accession>A0A139WN99</accession>
<dbReference type="InParanoid" id="A0A139WN99"/>
<evidence type="ECO:0000313" key="5">
    <source>
        <dbReference type="Proteomes" id="UP000007266"/>
    </source>
</evidence>
<keyword evidence="1" id="KW-0547">Nucleotide-binding</keyword>
<evidence type="ECO:0000256" key="2">
    <source>
        <dbReference type="ARBA" id="ARBA00022801"/>
    </source>
</evidence>
<reference evidence="4 5" key="1">
    <citation type="journal article" date="2008" name="Nature">
        <title>The genome of the model beetle and pest Tribolium castaneum.</title>
        <authorList>
            <consortium name="Tribolium Genome Sequencing Consortium"/>
            <person name="Richards S."/>
            <person name="Gibbs R.A."/>
            <person name="Weinstock G.M."/>
            <person name="Brown S.J."/>
            <person name="Denell R."/>
            <person name="Beeman R.W."/>
            <person name="Gibbs R."/>
            <person name="Beeman R.W."/>
            <person name="Brown S.J."/>
            <person name="Bucher G."/>
            <person name="Friedrich M."/>
            <person name="Grimmelikhuijzen C.J."/>
            <person name="Klingler M."/>
            <person name="Lorenzen M."/>
            <person name="Richards S."/>
            <person name="Roth S."/>
            <person name="Schroder R."/>
            <person name="Tautz D."/>
            <person name="Zdobnov E.M."/>
            <person name="Muzny D."/>
            <person name="Gibbs R.A."/>
            <person name="Weinstock G.M."/>
            <person name="Attaway T."/>
            <person name="Bell S."/>
            <person name="Buhay C.J."/>
            <person name="Chandrabose M.N."/>
            <person name="Chavez D."/>
            <person name="Clerk-Blankenburg K.P."/>
            <person name="Cree A."/>
            <person name="Dao M."/>
            <person name="Davis C."/>
            <person name="Chacko J."/>
            <person name="Dinh H."/>
            <person name="Dugan-Rocha S."/>
            <person name="Fowler G."/>
            <person name="Garner T.T."/>
            <person name="Garnes J."/>
            <person name="Gnirke A."/>
            <person name="Hawes A."/>
            <person name="Hernandez J."/>
            <person name="Hines S."/>
            <person name="Holder M."/>
            <person name="Hume J."/>
            <person name="Jhangiani S.N."/>
            <person name="Joshi V."/>
            <person name="Khan Z.M."/>
            <person name="Jackson L."/>
            <person name="Kovar C."/>
            <person name="Kowis A."/>
            <person name="Lee S."/>
            <person name="Lewis L.R."/>
            <person name="Margolis J."/>
            <person name="Morgan M."/>
            <person name="Nazareth L.V."/>
            <person name="Nguyen N."/>
            <person name="Okwuonu G."/>
            <person name="Parker D."/>
            <person name="Richards S."/>
            <person name="Ruiz S.J."/>
            <person name="Santibanez J."/>
            <person name="Savard J."/>
            <person name="Scherer S.E."/>
            <person name="Schneider B."/>
            <person name="Sodergren E."/>
            <person name="Tautz D."/>
            <person name="Vattahil S."/>
            <person name="Villasana D."/>
            <person name="White C.S."/>
            <person name="Wright R."/>
            <person name="Park Y."/>
            <person name="Beeman R.W."/>
            <person name="Lord J."/>
            <person name="Oppert B."/>
            <person name="Lorenzen M."/>
            <person name="Brown S."/>
            <person name="Wang L."/>
            <person name="Savard J."/>
            <person name="Tautz D."/>
            <person name="Richards S."/>
            <person name="Weinstock G."/>
            <person name="Gibbs R.A."/>
            <person name="Liu Y."/>
            <person name="Worley K."/>
            <person name="Weinstock G."/>
            <person name="Elsik C.G."/>
            <person name="Reese J.T."/>
            <person name="Elhaik E."/>
            <person name="Landan G."/>
            <person name="Graur D."/>
            <person name="Arensburger P."/>
            <person name="Atkinson P."/>
            <person name="Beeman R.W."/>
            <person name="Beidler J."/>
            <person name="Brown S.J."/>
            <person name="Demuth J.P."/>
            <person name="Drury D.W."/>
            <person name="Du Y.Z."/>
            <person name="Fujiwara H."/>
            <person name="Lorenzen M."/>
            <person name="Maselli V."/>
            <person name="Osanai M."/>
            <person name="Park Y."/>
            <person name="Robertson H.M."/>
            <person name="Tu Z."/>
            <person name="Wang J.J."/>
            <person name="Wang S."/>
            <person name="Richards S."/>
            <person name="Song H."/>
            <person name="Zhang L."/>
            <person name="Sodergren E."/>
            <person name="Werner D."/>
            <person name="Stanke M."/>
            <person name="Morgenstern B."/>
            <person name="Solovyev V."/>
            <person name="Kosarev P."/>
            <person name="Brown G."/>
            <person name="Chen H.C."/>
            <person name="Ermolaeva O."/>
            <person name="Hlavina W."/>
            <person name="Kapustin Y."/>
            <person name="Kiryutin B."/>
            <person name="Kitts P."/>
            <person name="Maglott D."/>
            <person name="Pruitt K."/>
            <person name="Sapojnikov V."/>
            <person name="Souvorov A."/>
            <person name="Mackey A.J."/>
            <person name="Waterhouse R.M."/>
            <person name="Wyder S."/>
            <person name="Zdobnov E.M."/>
            <person name="Zdobnov E.M."/>
            <person name="Wyder S."/>
            <person name="Kriventseva E.V."/>
            <person name="Kadowaki T."/>
            <person name="Bork P."/>
            <person name="Aranda M."/>
            <person name="Bao R."/>
            <person name="Beermann A."/>
            <person name="Berns N."/>
            <person name="Bolognesi R."/>
            <person name="Bonneton F."/>
            <person name="Bopp D."/>
            <person name="Brown S.J."/>
            <person name="Bucher G."/>
            <person name="Butts T."/>
            <person name="Chaumot A."/>
            <person name="Denell R.E."/>
            <person name="Ferrier D.E."/>
            <person name="Friedrich M."/>
            <person name="Gordon C.M."/>
            <person name="Jindra M."/>
            <person name="Klingler M."/>
            <person name="Lan Q."/>
            <person name="Lattorff H.M."/>
            <person name="Laudet V."/>
            <person name="von Levetsow C."/>
            <person name="Liu Z."/>
            <person name="Lutz R."/>
            <person name="Lynch J.A."/>
            <person name="da Fonseca R.N."/>
            <person name="Posnien N."/>
            <person name="Reuter R."/>
            <person name="Roth S."/>
            <person name="Savard J."/>
            <person name="Schinko J.B."/>
            <person name="Schmitt C."/>
            <person name="Schoppmeier M."/>
            <person name="Schroder R."/>
            <person name="Shippy T.D."/>
            <person name="Simonnet F."/>
            <person name="Marques-Souza H."/>
            <person name="Tautz D."/>
            <person name="Tomoyasu Y."/>
            <person name="Trauner J."/>
            <person name="Van der Zee M."/>
            <person name="Vervoort M."/>
            <person name="Wittkopp N."/>
            <person name="Wimmer E.A."/>
            <person name="Yang X."/>
            <person name="Jones A.K."/>
            <person name="Sattelle D.B."/>
            <person name="Ebert P.R."/>
            <person name="Nelson D."/>
            <person name="Scott J.G."/>
            <person name="Beeman R.W."/>
            <person name="Muthukrishnan S."/>
            <person name="Kramer K.J."/>
            <person name="Arakane Y."/>
            <person name="Beeman R.W."/>
            <person name="Zhu Q."/>
            <person name="Hogenkamp D."/>
            <person name="Dixit R."/>
            <person name="Oppert B."/>
            <person name="Jiang H."/>
            <person name="Zou Z."/>
            <person name="Marshall J."/>
            <person name="Elpidina E."/>
            <person name="Vinokurov K."/>
            <person name="Oppert C."/>
            <person name="Zou Z."/>
            <person name="Evans J."/>
            <person name="Lu Z."/>
            <person name="Zhao P."/>
            <person name="Sumathipala N."/>
            <person name="Altincicek B."/>
            <person name="Vilcinskas A."/>
            <person name="Williams M."/>
            <person name="Hultmark D."/>
            <person name="Hetru C."/>
            <person name="Jiang H."/>
            <person name="Grimmelikhuijzen C.J."/>
            <person name="Hauser F."/>
            <person name="Cazzamali G."/>
            <person name="Williamson M."/>
            <person name="Park Y."/>
            <person name="Li B."/>
            <person name="Tanaka Y."/>
            <person name="Predel R."/>
            <person name="Neupert S."/>
            <person name="Schachtner J."/>
            <person name="Verleyen P."/>
            <person name="Raible F."/>
            <person name="Bork P."/>
            <person name="Friedrich M."/>
            <person name="Walden K.K."/>
            <person name="Robertson H.M."/>
            <person name="Angeli S."/>
            <person name="Foret S."/>
            <person name="Bucher G."/>
            <person name="Schuetz S."/>
            <person name="Maleszka R."/>
            <person name="Wimmer E.A."/>
            <person name="Beeman R.W."/>
            <person name="Lorenzen M."/>
            <person name="Tomoyasu Y."/>
            <person name="Miller S.C."/>
            <person name="Grossmann D."/>
            <person name="Bucher G."/>
        </authorList>
    </citation>
    <scope>NUCLEOTIDE SEQUENCE [LARGE SCALE GENOMIC DNA]</scope>
    <source>
        <strain evidence="4 5">Georgia GA2</strain>
    </source>
</reference>
<keyword evidence="2" id="KW-0378">Hydrolase</keyword>
<gene>
    <name evidence="4" type="primary">AUGUSTUS-3.0.2_31005</name>
    <name evidence="4" type="ORF">TcasGA2_TC031005</name>
</gene>
<proteinExistence type="predicted"/>
<keyword evidence="3" id="KW-0067">ATP-binding</keyword>
<dbReference type="InterPro" id="IPR027417">
    <property type="entry name" value="P-loop_NTPase"/>
</dbReference>
<dbReference type="GO" id="GO:0017111">
    <property type="term" value="F:ribonucleoside triphosphate phosphatase activity"/>
    <property type="evidence" value="ECO:0007669"/>
    <property type="project" value="InterPro"/>
</dbReference>
<dbReference type="GO" id="GO:0005524">
    <property type="term" value="F:ATP binding"/>
    <property type="evidence" value="ECO:0007669"/>
    <property type="project" value="UniProtKB-KW"/>
</dbReference>
<dbReference type="AlphaFoldDB" id="A0A139WN99"/>
<dbReference type="STRING" id="7070.A0A139WN99"/>
<dbReference type="OMA" id="NYSVHIE"/>
<protein>
    <submittedName>
        <fullName evidence="4">Cancer-related nucleoside-triphosphatase homolog-like Protein</fullName>
    </submittedName>
</protein>
<evidence type="ECO:0000256" key="3">
    <source>
        <dbReference type="ARBA" id="ARBA00022840"/>
    </source>
</evidence>
<reference evidence="4 5" key="2">
    <citation type="journal article" date="2010" name="Nucleic Acids Res.">
        <title>BeetleBase in 2010: revisions to provide comprehensive genomic information for Tribolium castaneum.</title>
        <authorList>
            <person name="Kim H.S."/>
            <person name="Murphy T."/>
            <person name="Xia J."/>
            <person name="Caragea D."/>
            <person name="Park Y."/>
            <person name="Beeman R.W."/>
            <person name="Lorenzen M.D."/>
            <person name="Butcher S."/>
            <person name="Manak J.R."/>
            <person name="Brown S.J."/>
        </authorList>
    </citation>
    <scope>GENOME REANNOTATION</scope>
    <source>
        <strain evidence="4 5">Georgia GA2</strain>
    </source>
</reference>
<dbReference type="PANTHER" id="PTHR43146">
    <property type="entry name" value="CANCER-RELATED NUCLEOSIDE-TRIPHOSPHATASE"/>
    <property type="match status" value="1"/>
</dbReference>
<sequence>MKNIILQGLPGVGKTTLTKKIANKLKDLAVDVTGFYTEELRENNYRIGFDVVTLDNKRGILARKTNAGDNSKYKVGNYSVHIEEFEKLVLPIFDNVKSIIIIDEIGKMEMFSKTFQANVERVITDKSIRVVATQHQSFNYRERGKQGQVT</sequence>
<dbReference type="Gene3D" id="3.40.50.300">
    <property type="entry name" value="P-loop containing nucleotide triphosphate hydrolases"/>
    <property type="match status" value="1"/>
</dbReference>
<name>A0A139WN99_TRICA</name>
<keyword evidence="5" id="KW-1185">Reference proteome</keyword>
<dbReference type="InterPro" id="IPR004948">
    <property type="entry name" value="Nuc-triphosphatase_THEP1"/>
</dbReference>
<dbReference type="Pfam" id="PF03266">
    <property type="entry name" value="NTPase_1"/>
    <property type="match status" value="1"/>
</dbReference>
<dbReference type="EMBL" id="KQ971312">
    <property type="protein sequence ID" value="KYB29374.1"/>
    <property type="molecule type" value="Genomic_DNA"/>
</dbReference>
<dbReference type="SUPFAM" id="SSF52540">
    <property type="entry name" value="P-loop containing nucleoside triphosphate hydrolases"/>
    <property type="match status" value="1"/>
</dbReference>